<dbReference type="InterPro" id="IPR000182">
    <property type="entry name" value="GNAT_dom"/>
</dbReference>
<evidence type="ECO:0000313" key="2">
    <source>
        <dbReference type="EMBL" id="TFV98305.1"/>
    </source>
</evidence>
<accession>A0A4Y9R4C3</accession>
<dbReference type="AlphaFoldDB" id="A0A4Y9R4C3"/>
<sequence>MPQPAWSSSATGWSPTVRGAGLATEAVIAAVQLAAGWGARVARADTTPVNVASQRVMEKAGMTEVARSAASVVYDVRF</sequence>
<keyword evidence="2" id="KW-0808">Transferase</keyword>
<dbReference type="EMBL" id="SPQZ01000003">
    <property type="protein sequence ID" value="TFV98305.1"/>
    <property type="molecule type" value="Genomic_DNA"/>
</dbReference>
<keyword evidence="3" id="KW-1185">Reference proteome</keyword>
<dbReference type="InterPro" id="IPR016181">
    <property type="entry name" value="Acyl_CoA_acyltransferase"/>
</dbReference>
<organism evidence="2 3">
    <name type="scientific">Orlajensenia leifsoniae</name>
    <dbReference type="NCBI Taxonomy" id="2561933"/>
    <lineage>
        <taxon>Bacteria</taxon>
        <taxon>Bacillati</taxon>
        <taxon>Actinomycetota</taxon>
        <taxon>Actinomycetes</taxon>
        <taxon>Micrococcales</taxon>
        <taxon>Microbacteriaceae</taxon>
        <taxon>Orlajensenia</taxon>
    </lineage>
</organism>
<proteinExistence type="predicted"/>
<evidence type="ECO:0000259" key="1">
    <source>
        <dbReference type="Pfam" id="PF13302"/>
    </source>
</evidence>
<protein>
    <submittedName>
        <fullName evidence="2">N-acetyltransferase</fullName>
    </submittedName>
</protein>
<dbReference type="Pfam" id="PF13302">
    <property type="entry name" value="Acetyltransf_3"/>
    <property type="match status" value="1"/>
</dbReference>
<reference evidence="2 3" key="1">
    <citation type="journal article" date="2018" name="J. Microbiol.">
        <title>Leifsonia flava sp. nov., a novel actinobacterium isolated from the rhizosphere of Aquilegia viridiflora.</title>
        <authorList>
            <person name="Cai Y."/>
            <person name="Tao W.Z."/>
            <person name="Ma Y.J."/>
            <person name="Cheng J."/>
            <person name="Zhang M.Y."/>
            <person name="Zhang Y.X."/>
        </authorList>
    </citation>
    <scope>NUCLEOTIDE SEQUENCE [LARGE SCALE GENOMIC DNA]</scope>
    <source>
        <strain evidence="2 3">SYP-B2174</strain>
    </source>
</reference>
<dbReference type="Gene3D" id="3.40.630.30">
    <property type="match status" value="1"/>
</dbReference>
<evidence type="ECO:0000313" key="3">
    <source>
        <dbReference type="Proteomes" id="UP000298127"/>
    </source>
</evidence>
<dbReference type="Proteomes" id="UP000298127">
    <property type="component" value="Unassembled WGS sequence"/>
</dbReference>
<comment type="caution">
    <text evidence="2">The sequence shown here is derived from an EMBL/GenBank/DDBJ whole genome shotgun (WGS) entry which is preliminary data.</text>
</comment>
<dbReference type="RefSeq" id="WP_135120291.1">
    <property type="nucleotide sequence ID" value="NZ_SPQZ01000003.1"/>
</dbReference>
<feature type="domain" description="N-acetyltransferase" evidence="1">
    <location>
        <begin position="14"/>
        <end position="63"/>
    </location>
</feature>
<name>A0A4Y9R4C3_9MICO</name>
<dbReference type="SUPFAM" id="SSF55729">
    <property type="entry name" value="Acyl-CoA N-acyltransferases (Nat)"/>
    <property type="match status" value="1"/>
</dbReference>
<dbReference type="GO" id="GO:0016747">
    <property type="term" value="F:acyltransferase activity, transferring groups other than amino-acyl groups"/>
    <property type="evidence" value="ECO:0007669"/>
    <property type="project" value="InterPro"/>
</dbReference>
<gene>
    <name evidence="2" type="ORF">E4M00_09865</name>
</gene>